<keyword evidence="2" id="KW-1185">Reference proteome</keyword>
<evidence type="ECO:0000313" key="1">
    <source>
        <dbReference type="EMBL" id="KAG0410595.1"/>
    </source>
</evidence>
<gene>
    <name evidence="1" type="ORF">HPB47_012295</name>
</gene>
<dbReference type="EMBL" id="JABSTQ010011508">
    <property type="protein sequence ID" value="KAG0410595.1"/>
    <property type="molecule type" value="Genomic_DNA"/>
</dbReference>
<dbReference type="Proteomes" id="UP000805193">
    <property type="component" value="Unassembled WGS sequence"/>
</dbReference>
<organism evidence="1 2">
    <name type="scientific">Ixodes persulcatus</name>
    <name type="common">Taiga tick</name>
    <dbReference type="NCBI Taxonomy" id="34615"/>
    <lineage>
        <taxon>Eukaryota</taxon>
        <taxon>Metazoa</taxon>
        <taxon>Ecdysozoa</taxon>
        <taxon>Arthropoda</taxon>
        <taxon>Chelicerata</taxon>
        <taxon>Arachnida</taxon>
        <taxon>Acari</taxon>
        <taxon>Parasitiformes</taxon>
        <taxon>Ixodida</taxon>
        <taxon>Ixodoidea</taxon>
        <taxon>Ixodidae</taxon>
        <taxon>Ixodinae</taxon>
        <taxon>Ixodes</taxon>
    </lineage>
</organism>
<proteinExistence type="predicted"/>
<sequence length="92" mass="10441">MDRWGTRGMKKLLVVNQLAAVGGSSVGNNTRGVLEQLMTQKVAVELSWLGQREKRKFKDHEYPDVIYRHGTNESVTAFVEDVLCLIENPRQP</sequence>
<accession>A0AC60NU07</accession>
<name>A0AC60NU07_IXOPE</name>
<reference evidence="1 2" key="1">
    <citation type="journal article" date="2020" name="Cell">
        <title>Large-Scale Comparative Analyses of Tick Genomes Elucidate Their Genetic Diversity and Vector Capacities.</title>
        <authorList>
            <consortium name="Tick Genome and Microbiome Consortium (TIGMIC)"/>
            <person name="Jia N."/>
            <person name="Wang J."/>
            <person name="Shi W."/>
            <person name="Du L."/>
            <person name="Sun Y."/>
            <person name="Zhan W."/>
            <person name="Jiang J.F."/>
            <person name="Wang Q."/>
            <person name="Zhang B."/>
            <person name="Ji P."/>
            <person name="Bell-Sakyi L."/>
            <person name="Cui X.M."/>
            <person name="Yuan T.T."/>
            <person name="Jiang B.G."/>
            <person name="Yang W.F."/>
            <person name="Lam T.T."/>
            <person name="Chang Q.C."/>
            <person name="Ding S.J."/>
            <person name="Wang X.J."/>
            <person name="Zhu J.G."/>
            <person name="Ruan X.D."/>
            <person name="Zhao L."/>
            <person name="Wei J.T."/>
            <person name="Ye R.Z."/>
            <person name="Que T.C."/>
            <person name="Du C.H."/>
            <person name="Zhou Y.H."/>
            <person name="Cheng J.X."/>
            <person name="Dai P.F."/>
            <person name="Guo W.B."/>
            <person name="Han X.H."/>
            <person name="Huang E.J."/>
            <person name="Li L.F."/>
            <person name="Wei W."/>
            <person name="Gao Y.C."/>
            <person name="Liu J.Z."/>
            <person name="Shao H.Z."/>
            <person name="Wang X."/>
            <person name="Wang C.C."/>
            <person name="Yang T.C."/>
            <person name="Huo Q.B."/>
            <person name="Li W."/>
            <person name="Chen H.Y."/>
            <person name="Chen S.E."/>
            <person name="Zhou L.G."/>
            <person name="Ni X.B."/>
            <person name="Tian J.H."/>
            <person name="Sheng Y."/>
            <person name="Liu T."/>
            <person name="Pan Y.S."/>
            <person name="Xia L.Y."/>
            <person name="Li J."/>
            <person name="Zhao F."/>
            <person name="Cao W.C."/>
        </authorList>
    </citation>
    <scope>NUCLEOTIDE SEQUENCE [LARGE SCALE GENOMIC DNA]</scope>
    <source>
        <strain evidence="1">Iper-2018</strain>
    </source>
</reference>
<protein>
    <submittedName>
        <fullName evidence="1">Uncharacterized protein</fullName>
    </submittedName>
</protein>
<comment type="caution">
    <text evidence="1">The sequence shown here is derived from an EMBL/GenBank/DDBJ whole genome shotgun (WGS) entry which is preliminary data.</text>
</comment>
<evidence type="ECO:0000313" key="2">
    <source>
        <dbReference type="Proteomes" id="UP000805193"/>
    </source>
</evidence>